<dbReference type="Proteomes" id="UP000054166">
    <property type="component" value="Unassembled WGS sequence"/>
</dbReference>
<gene>
    <name evidence="1" type="ORF">PILCRDRAFT_263811</name>
</gene>
<evidence type="ECO:0000313" key="2">
    <source>
        <dbReference type="Proteomes" id="UP000054166"/>
    </source>
</evidence>
<organism evidence="1 2">
    <name type="scientific">Piloderma croceum (strain F 1598)</name>
    <dbReference type="NCBI Taxonomy" id="765440"/>
    <lineage>
        <taxon>Eukaryota</taxon>
        <taxon>Fungi</taxon>
        <taxon>Dikarya</taxon>
        <taxon>Basidiomycota</taxon>
        <taxon>Agaricomycotina</taxon>
        <taxon>Agaricomycetes</taxon>
        <taxon>Agaricomycetidae</taxon>
        <taxon>Atheliales</taxon>
        <taxon>Atheliaceae</taxon>
        <taxon>Piloderma</taxon>
    </lineage>
</organism>
<dbReference type="HOGENOM" id="CLU_2427813_0_0_1"/>
<protein>
    <submittedName>
        <fullName evidence="1">Uncharacterized protein</fullName>
    </submittedName>
</protein>
<dbReference type="InParanoid" id="A0A0C3BMZ8"/>
<dbReference type="AlphaFoldDB" id="A0A0C3BMZ8"/>
<name>A0A0C3BMZ8_PILCF</name>
<evidence type="ECO:0000313" key="1">
    <source>
        <dbReference type="EMBL" id="KIM87858.1"/>
    </source>
</evidence>
<keyword evidence="2" id="KW-1185">Reference proteome</keyword>
<accession>A0A0C3BMZ8</accession>
<sequence length="91" mass="10223">MQLQVPRSSCQWRSTSQNVCQHSASIGRQWRENNDGSMRATHRMNLGEAKESYRTPISILLACLSSDRIPVSCGILTAIDRCIEIEQSKVS</sequence>
<reference evidence="2" key="2">
    <citation type="submission" date="2015-01" db="EMBL/GenBank/DDBJ databases">
        <title>Evolutionary Origins and Diversification of the Mycorrhizal Mutualists.</title>
        <authorList>
            <consortium name="DOE Joint Genome Institute"/>
            <consortium name="Mycorrhizal Genomics Consortium"/>
            <person name="Kohler A."/>
            <person name="Kuo A."/>
            <person name="Nagy L.G."/>
            <person name="Floudas D."/>
            <person name="Copeland A."/>
            <person name="Barry K.W."/>
            <person name="Cichocki N."/>
            <person name="Veneault-Fourrey C."/>
            <person name="LaButti K."/>
            <person name="Lindquist E.A."/>
            <person name="Lipzen A."/>
            <person name="Lundell T."/>
            <person name="Morin E."/>
            <person name="Murat C."/>
            <person name="Riley R."/>
            <person name="Ohm R."/>
            <person name="Sun H."/>
            <person name="Tunlid A."/>
            <person name="Henrissat B."/>
            <person name="Grigoriev I.V."/>
            <person name="Hibbett D.S."/>
            <person name="Martin F."/>
        </authorList>
    </citation>
    <scope>NUCLEOTIDE SEQUENCE [LARGE SCALE GENOMIC DNA]</scope>
    <source>
        <strain evidence="2">F 1598</strain>
    </source>
</reference>
<proteinExistence type="predicted"/>
<dbReference type="EMBL" id="KN832978">
    <property type="protein sequence ID" value="KIM87858.1"/>
    <property type="molecule type" value="Genomic_DNA"/>
</dbReference>
<reference evidence="1 2" key="1">
    <citation type="submission" date="2014-04" db="EMBL/GenBank/DDBJ databases">
        <authorList>
            <consortium name="DOE Joint Genome Institute"/>
            <person name="Kuo A."/>
            <person name="Tarkka M."/>
            <person name="Buscot F."/>
            <person name="Kohler A."/>
            <person name="Nagy L.G."/>
            <person name="Floudas D."/>
            <person name="Copeland A."/>
            <person name="Barry K.W."/>
            <person name="Cichocki N."/>
            <person name="Veneault-Fourrey C."/>
            <person name="LaButti K."/>
            <person name="Lindquist E.A."/>
            <person name="Lipzen A."/>
            <person name="Lundell T."/>
            <person name="Morin E."/>
            <person name="Murat C."/>
            <person name="Sun H."/>
            <person name="Tunlid A."/>
            <person name="Henrissat B."/>
            <person name="Grigoriev I.V."/>
            <person name="Hibbett D.S."/>
            <person name="Martin F."/>
            <person name="Nordberg H.P."/>
            <person name="Cantor M.N."/>
            <person name="Hua S.X."/>
        </authorList>
    </citation>
    <scope>NUCLEOTIDE SEQUENCE [LARGE SCALE GENOMIC DNA]</scope>
    <source>
        <strain evidence="1 2">F 1598</strain>
    </source>
</reference>